<accession>A0A2P2NBW8</accession>
<evidence type="ECO:0000313" key="1">
    <source>
        <dbReference type="EMBL" id="MBX39971.1"/>
    </source>
</evidence>
<dbReference type="EMBL" id="GGEC01059487">
    <property type="protein sequence ID" value="MBX39971.1"/>
    <property type="molecule type" value="Transcribed_RNA"/>
</dbReference>
<reference evidence="1" key="1">
    <citation type="submission" date="2018-02" db="EMBL/GenBank/DDBJ databases">
        <title>Rhizophora mucronata_Transcriptome.</title>
        <authorList>
            <person name="Meera S.P."/>
            <person name="Sreeshan A."/>
            <person name="Augustine A."/>
        </authorList>
    </citation>
    <scope>NUCLEOTIDE SEQUENCE</scope>
    <source>
        <tissue evidence="1">Leaf</tissue>
    </source>
</reference>
<name>A0A2P2NBW8_RHIMU</name>
<organism evidence="1">
    <name type="scientific">Rhizophora mucronata</name>
    <name type="common">Asiatic mangrove</name>
    <dbReference type="NCBI Taxonomy" id="61149"/>
    <lineage>
        <taxon>Eukaryota</taxon>
        <taxon>Viridiplantae</taxon>
        <taxon>Streptophyta</taxon>
        <taxon>Embryophyta</taxon>
        <taxon>Tracheophyta</taxon>
        <taxon>Spermatophyta</taxon>
        <taxon>Magnoliopsida</taxon>
        <taxon>eudicotyledons</taxon>
        <taxon>Gunneridae</taxon>
        <taxon>Pentapetalae</taxon>
        <taxon>rosids</taxon>
        <taxon>fabids</taxon>
        <taxon>Malpighiales</taxon>
        <taxon>Rhizophoraceae</taxon>
        <taxon>Rhizophora</taxon>
    </lineage>
</organism>
<proteinExistence type="predicted"/>
<sequence length="13" mass="1279">MVPQVSSSALSSS</sequence>
<protein>
    <submittedName>
        <fullName evidence="1">Uncharacterized protein</fullName>
    </submittedName>
</protein>